<evidence type="ECO:0000313" key="1">
    <source>
        <dbReference type="EMBL" id="GFU45490.1"/>
    </source>
</evidence>
<dbReference type="AlphaFoldDB" id="A0A8X6QZ18"/>
<dbReference type="EMBL" id="BMAW01132844">
    <property type="protein sequence ID" value="GFU45490.1"/>
    <property type="molecule type" value="Genomic_DNA"/>
</dbReference>
<sequence length="128" mass="14407">MDGNNNNNHRTRVHAAIGAIATCEVMTALYGCDWMFENVTVTLRGRLLGDRVGEEAKIPLQPCTSSVCVQSNKISLYLLPPQCGPPNCLSCFSTHVRALDFFYRMKTRSLPCLEEEERFRNVHVEPTC</sequence>
<proteinExistence type="predicted"/>
<dbReference type="Proteomes" id="UP000887013">
    <property type="component" value="Unassembled WGS sequence"/>
</dbReference>
<accession>A0A8X6QZ18</accession>
<comment type="caution">
    <text evidence="1">The sequence shown here is derived from an EMBL/GenBank/DDBJ whole genome shotgun (WGS) entry which is preliminary data.</text>
</comment>
<name>A0A8X6QZ18_NEPPI</name>
<evidence type="ECO:0000313" key="2">
    <source>
        <dbReference type="Proteomes" id="UP000887013"/>
    </source>
</evidence>
<gene>
    <name evidence="1" type="ORF">NPIL_239471</name>
</gene>
<reference evidence="1" key="1">
    <citation type="submission" date="2020-08" db="EMBL/GenBank/DDBJ databases">
        <title>Multicomponent nature underlies the extraordinary mechanical properties of spider dragline silk.</title>
        <authorList>
            <person name="Kono N."/>
            <person name="Nakamura H."/>
            <person name="Mori M."/>
            <person name="Yoshida Y."/>
            <person name="Ohtoshi R."/>
            <person name="Malay A.D."/>
            <person name="Moran D.A.P."/>
            <person name="Tomita M."/>
            <person name="Numata K."/>
            <person name="Arakawa K."/>
        </authorList>
    </citation>
    <scope>NUCLEOTIDE SEQUENCE</scope>
</reference>
<organism evidence="1 2">
    <name type="scientific">Nephila pilipes</name>
    <name type="common">Giant wood spider</name>
    <name type="synonym">Nephila maculata</name>
    <dbReference type="NCBI Taxonomy" id="299642"/>
    <lineage>
        <taxon>Eukaryota</taxon>
        <taxon>Metazoa</taxon>
        <taxon>Ecdysozoa</taxon>
        <taxon>Arthropoda</taxon>
        <taxon>Chelicerata</taxon>
        <taxon>Arachnida</taxon>
        <taxon>Araneae</taxon>
        <taxon>Araneomorphae</taxon>
        <taxon>Entelegynae</taxon>
        <taxon>Araneoidea</taxon>
        <taxon>Nephilidae</taxon>
        <taxon>Nephila</taxon>
    </lineage>
</organism>
<keyword evidence="2" id="KW-1185">Reference proteome</keyword>
<protein>
    <submittedName>
        <fullName evidence="1">Uncharacterized protein</fullName>
    </submittedName>
</protein>